<evidence type="ECO:0000256" key="1">
    <source>
        <dbReference type="ARBA" id="ARBA00004651"/>
    </source>
</evidence>
<feature type="transmembrane region" description="Helical" evidence="8">
    <location>
        <begin position="100"/>
        <end position="122"/>
    </location>
</feature>
<feature type="transmembrane region" description="Helical" evidence="8">
    <location>
        <begin position="69"/>
        <end position="88"/>
    </location>
</feature>
<evidence type="ECO:0000256" key="7">
    <source>
        <dbReference type="ARBA" id="ARBA00035585"/>
    </source>
</evidence>
<dbReference type="HAMAP" id="MF_00454">
    <property type="entry name" value="FluC"/>
    <property type="match status" value="1"/>
</dbReference>
<comment type="similarity">
    <text evidence="6">Belongs to the fluoride channel Fluc/FEX (TC 1.A.43) family.</text>
</comment>
<organism evidence="9">
    <name type="scientific">freshwater metagenome</name>
    <dbReference type="NCBI Taxonomy" id="449393"/>
    <lineage>
        <taxon>unclassified sequences</taxon>
        <taxon>metagenomes</taxon>
        <taxon>ecological metagenomes</taxon>
    </lineage>
</organism>
<protein>
    <submittedName>
        <fullName evidence="9">Unannotated protein</fullName>
    </submittedName>
</protein>
<proteinExistence type="inferred from homology"/>
<evidence type="ECO:0000256" key="2">
    <source>
        <dbReference type="ARBA" id="ARBA00022475"/>
    </source>
</evidence>
<dbReference type="GO" id="GO:0005886">
    <property type="term" value="C:plasma membrane"/>
    <property type="evidence" value="ECO:0007669"/>
    <property type="project" value="UniProtKB-SubCell"/>
</dbReference>
<keyword evidence="3 8" id="KW-0812">Transmembrane</keyword>
<reference evidence="9" key="1">
    <citation type="submission" date="2020-05" db="EMBL/GenBank/DDBJ databases">
        <authorList>
            <person name="Chiriac C."/>
            <person name="Salcher M."/>
            <person name="Ghai R."/>
            <person name="Kavagutti S V."/>
        </authorList>
    </citation>
    <scope>NUCLEOTIDE SEQUENCE</scope>
</reference>
<evidence type="ECO:0000256" key="5">
    <source>
        <dbReference type="ARBA" id="ARBA00023136"/>
    </source>
</evidence>
<dbReference type="Pfam" id="PF02537">
    <property type="entry name" value="CRCB"/>
    <property type="match status" value="1"/>
</dbReference>
<evidence type="ECO:0000256" key="8">
    <source>
        <dbReference type="SAM" id="Phobius"/>
    </source>
</evidence>
<dbReference type="AlphaFoldDB" id="A0A6J6EQN8"/>
<name>A0A6J6EQN8_9ZZZZ</name>
<evidence type="ECO:0000256" key="6">
    <source>
        <dbReference type="ARBA" id="ARBA00035120"/>
    </source>
</evidence>
<comment type="subcellular location">
    <subcellularLocation>
        <location evidence="1">Cell membrane</location>
        <topology evidence="1">Multi-pass membrane protein</topology>
    </subcellularLocation>
</comment>
<dbReference type="PANTHER" id="PTHR28259:SF1">
    <property type="entry name" value="FLUORIDE EXPORT PROTEIN 1-RELATED"/>
    <property type="match status" value="1"/>
</dbReference>
<keyword evidence="2" id="KW-1003">Cell membrane</keyword>
<feature type="transmembrane region" description="Helical" evidence="8">
    <location>
        <begin position="43"/>
        <end position="62"/>
    </location>
</feature>
<evidence type="ECO:0000256" key="3">
    <source>
        <dbReference type="ARBA" id="ARBA00022692"/>
    </source>
</evidence>
<keyword evidence="4 8" id="KW-1133">Transmembrane helix</keyword>
<dbReference type="InterPro" id="IPR003691">
    <property type="entry name" value="FluC"/>
</dbReference>
<sequence>MITSAYVLVGLGGAIGSVLRWIISVRLDDSLGRLPLGNEGFAWPTLLINIVGCLAIGFIAGHRKHSLEVWHFWVVGVLGGFTTFSTFMLETSWQIQTFNWSFTILYVIATFGACYVATSYALKKSEQRSDR</sequence>
<dbReference type="EMBL" id="CAEZTU010000019">
    <property type="protein sequence ID" value="CAB4576833.1"/>
    <property type="molecule type" value="Genomic_DNA"/>
</dbReference>
<dbReference type="GO" id="GO:1903425">
    <property type="term" value="F:fluoride transmembrane transporter activity"/>
    <property type="evidence" value="ECO:0007669"/>
    <property type="project" value="TreeGrafter"/>
</dbReference>
<feature type="transmembrane region" description="Helical" evidence="8">
    <location>
        <begin position="5"/>
        <end position="23"/>
    </location>
</feature>
<gene>
    <name evidence="9" type="ORF">UFOPK1740_00624</name>
</gene>
<keyword evidence="5 8" id="KW-0472">Membrane</keyword>
<evidence type="ECO:0000256" key="4">
    <source>
        <dbReference type="ARBA" id="ARBA00022989"/>
    </source>
</evidence>
<accession>A0A6J6EQN8</accession>
<evidence type="ECO:0000313" key="9">
    <source>
        <dbReference type="EMBL" id="CAB4576833.1"/>
    </source>
</evidence>
<comment type="catalytic activity">
    <reaction evidence="7">
        <text>fluoride(in) = fluoride(out)</text>
        <dbReference type="Rhea" id="RHEA:76159"/>
        <dbReference type="ChEBI" id="CHEBI:17051"/>
    </reaction>
    <physiologicalReaction direction="left-to-right" evidence="7">
        <dbReference type="Rhea" id="RHEA:76160"/>
    </physiologicalReaction>
</comment>
<dbReference type="PANTHER" id="PTHR28259">
    <property type="entry name" value="FLUORIDE EXPORT PROTEIN 1-RELATED"/>
    <property type="match status" value="1"/>
</dbReference>